<accession>A0A813V0R4</accession>
<dbReference type="EMBL" id="CAJOBC010000713">
    <property type="protein sequence ID" value="CAF3617802.1"/>
    <property type="molecule type" value="Genomic_DNA"/>
</dbReference>
<dbReference type="AlphaFoldDB" id="A0A813V0R4"/>
<dbReference type="Proteomes" id="UP000663829">
    <property type="component" value="Unassembled WGS sequence"/>
</dbReference>
<dbReference type="EMBL" id="CAJNOQ010000713">
    <property type="protein sequence ID" value="CAF0830732.1"/>
    <property type="molecule type" value="Genomic_DNA"/>
</dbReference>
<name>A0A813V0R4_9BILA</name>
<reference evidence="1" key="1">
    <citation type="submission" date="2021-02" db="EMBL/GenBank/DDBJ databases">
        <authorList>
            <person name="Nowell W R."/>
        </authorList>
    </citation>
    <scope>NUCLEOTIDE SEQUENCE</scope>
</reference>
<keyword evidence="3" id="KW-1185">Reference proteome</keyword>
<feature type="non-terminal residue" evidence="1">
    <location>
        <position position="1"/>
    </location>
</feature>
<evidence type="ECO:0000313" key="3">
    <source>
        <dbReference type="Proteomes" id="UP000663829"/>
    </source>
</evidence>
<gene>
    <name evidence="1" type="ORF">GPM918_LOCUS5040</name>
    <name evidence="2" type="ORF">SRO942_LOCUS5041</name>
</gene>
<evidence type="ECO:0000313" key="2">
    <source>
        <dbReference type="EMBL" id="CAF3617802.1"/>
    </source>
</evidence>
<comment type="caution">
    <text evidence="1">The sequence shown here is derived from an EMBL/GenBank/DDBJ whole genome shotgun (WGS) entry which is preliminary data.</text>
</comment>
<evidence type="ECO:0000313" key="1">
    <source>
        <dbReference type="EMBL" id="CAF0830732.1"/>
    </source>
</evidence>
<dbReference type="Proteomes" id="UP000681722">
    <property type="component" value="Unassembled WGS sequence"/>
</dbReference>
<protein>
    <submittedName>
        <fullName evidence="1">Uncharacterized protein</fullName>
    </submittedName>
</protein>
<sequence>MDESDIQRWLYVTNCIEKEESNKDVCAQYYRQLLGKVYEWKATDQIPDQIAESLNESLFEQYSRLRDYNTTSIDAFQNLTVDDDLLGELLSHFSSNTAFESSYDMDKDKPVAIFKNCPDGKNPFYG</sequence>
<proteinExistence type="predicted"/>
<organism evidence="1 3">
    <name type="scientific">Didymodactylos carnosus</name>
    <dbReference type="NCBI Taxonomy" id="1234261"/>
    <lineage>
        <taxon>Eukaryota</taxon>
        <taxon>Metazoa</taxon>
        <taxon>Spiralia</taxon>
        <taxon>Gnathifera</taxon>
        <taxon>Rotifera</taxon>
        <taxon>Eurotatoria</taxon>
        <taxon>Bdelloidea</taxon>
        <taxon>Philodinida</taxon>
        <taxon>Philodinidae</taxon>
        <taxon>Didymodactylos</taxon>
    </lineage>
</organism>